<dbReference type="EMBL" id="CP159342">
    <property type="protein sequence ID" value="XCH75442.1"/>
    <property type="molecule type" value="Genomic_DNA"/>
</dbReference>
<dbReference type="RefSeq" id="WP_350934924.1">
    <property type="nucleotide sequence ID" value="NZ_CP157762.1"/>
</dbReference>
<evidence type="ECO:0000313" key="2">
    <source>
        <dbReference type="EMBL" id="XCH75442.1"/>
    </source>
</evidence>
<accession>A0AAU8HJ08</accession>
<organism evidence="2">
    <name type="scientific">Micromonospora sp. CCTCC AA 2012012</name>
    <dbReference type="NCBI Taxonomy" id="3111921"/>
    <lineage>
        <taxon>Bacteria</taxon>
        <taxon>Bacillati</taxon>
        <taxon>Actinomycetota</taxon>
        <taxon>Actinomycetes</taxon>
        <taxon>Micromonosporales</taxon>
        <taxon>Micromonosporaceae</taxon>
        <taxon>Micromonospora</taxon>
    </lineage>
</organism>
<sequence>MSFQTEKTLAGYARAAVDLRLRMTDYCRGRFAQQYLRAWLEARVDDTIGNETVIDAFSRIAHQPWHDGEPYVLAPAMTAIIAAAAQALDLTGDTIGSDIAPSDTGVLFLPEPIYERAVSGQVTSIGAITWAKVHNRDSGRTSWWITGWADRDDPLDPAAARRRDQLAEAPELAAQFGPYVLNTFAELPIGTPIRGHHDLTEAVDVDWESAPDGRLCIDESTLCVRAVAAVLYAFWRIQEQPIATVARPPLDRPARRRALRASIRHDTRVVMLRRTKPAAEPTGEAKWHYRVRFIVRGHWRRLVDADGRPYRIWIHSHIKGPDGAPLLLGDTVSVLAR</sequence>
<name>A0AAU8HJ08_9ACTN</name>
<evidence type="ECO:0000313" key="1">
    <source>
        <dbReference type="EMBL" id="XBP94741.1"/>
    </source>
</evidence>
<reference evidence="2" key="2">
    <citation type="submission" date="2024-06" db="EMBL/GenBank/DDBJ databases">
        <title>Micromonospora mangrovi CCTCC AA 2012012 genome sequences.</title>
        <authorList>
            <person name="Gao J."/>
        </authorList>
    </citation>
    <scope>NUCLEOTIDE SEQUENCE</scope>
    <source>
        <strain evidence="2">CCTCC AA 2012012</strain>
    </source>
</reference>
<proteinExistence type="predicted"/>
<dbReference type="EMBL" id="CP157762">
    <property type="protein sequence ID" value="XBP94741.1"/>
    <property type="molecule type" value="Genomic_DNA"/>
</dbReference>
<dbReference type="AlphaFoldDB" id="A0AAU8HJ08"/>
<reference evidence="1" key="1">
    <citation type="submission" date="2024-01" db="EMBL/GenBank/DDBJ databases">
        <title>The genome sequence of Micromonospora mangrovi CCTCC AA 2012012.</title>
        <authorList>
            <person name="Gao J."/>
        </authorList>
    </citation>
    <scope>NUCLEOTIDE SEQUENCE</scope>
    <source>
        <strain evidence="1">CCTCC AA 2012012</strain>
    </source>
</reference>
<gene>
    <name evidence="2" type="ORF">ABUL08_04920</name>
    <name evidence="1" type="ORF">VK199_04890</name>
</gene>
<protein>
    <submittedName>
        <fullName evidence="2">Uncharacterized protein</fullName>
    </submittedName>
</protein>